<organism evidence="4">
    <name type="scientific">Hymenolepis diminuta</name>
    <name type="common">Rat tapeworm</name>
    <dbReference type="NCBI Taxonomy" id="6216"/>
    <lineage>
        <taxon>Eukaryota</taxon>
        <taxon>Metazoa</taxon>
        <taxon>Spiralia</taxon>
        <taxon>Lophotrochozoa</taxon>
        <taxon>Platyhelminthes</taxon>
        <taxon>Cestoda</taxon>
        <taxon>Eucestoda</taxon>
        <taxon>Cyclophyllidea</taxon>
        <taxon>Hymenolepididae</taxon>
        <taxon>Hymenolepis</taxon>
    </lineage>
</organism>
<dbReference type="Proteomes" id="UP000274504">
    <property type="component" value="Unassembled WGS sequence"/>
</dbReference>
<proteinExistence type="predicted"/>
<feature type="compositionally biased region" description="Polar residues" evidence="1">
    <location>
        <begin position="39"/>
        <end position="53"/>
    </location>
</feature>
<accession>A0A0R3SI50</accession>
<feature type="compositionally biased region" description="Low complexity" evidence="1">
    <location>
        <begin position="86"/>
        <end position="98"/>
    </location>
</feature>
<feature type="compositionally biased region" description="Polar residues" evidence="1">
    <location>
        <begin position="99"/>
        <end position="110"/>
    </location>
</feature>
<reference evidence="2 3" key="2">
    <citation type="submission" date="2018-11" db="EMBL/GenBank/DDBJ databases">
        <authorList>
            <consortium name="Pathogen Informatics"/>
        </authorList>
    </citation>
    <scope>NUCLEOTIDE SEQUENCE [LARGE SCALE GENOMIC DNA]</scope>
</reference>
<gene>
    <name evidence="2" type="ORF">HDID_LOCUS4613</name>
</gene>
<evidence type="ECO:0000256" key="1">
    <source>
        <dbReference type="SAM" id="MobiDB-lite"/>
    </source>
</evidence>
<dbReference type="OrthoDB" id="10507751at2759"/>
<dbReference type="EMBL" id="UYSG01001848">
    <property type="protein sequence ID" value="VDL52309.1"/>
    <property type="molecule type" value="Genomic_DNA"/>
</dbReference>
<reference evidence="4" key="1">
    <citation type="submission" date="2017-02" db="UniProtKB">
        <authorList>
            <consortium name="WormBaseParasite"/>
        </authorList>
    </citation>
    <scope>IDENTIFICATION</scope>
</reference>
<dbReference type="AlphaFoldDB" id="A0A0R3SI50"/>
<sequence>MTDVCVQARRVTNNQRNRTRGQRKQQTQQPQEIHDYANSPIQGPSTNPAQMQDQIPLPFPPQLSNPSFYWPLFRPSVPAPTPPSNNPNNNAVPSFPFSLGSNANRAPSPP</sequence>
<feature type="region of interest" description="Disordered" evidence="1">
    <location>
        <begin position="1"/>
        <end position="110"/>
    </location>
</feature>
<feature type="compositionally biased region" description="Low complexity" evidence="1">
    <location>
        <begin position="7"/>
        <end position="16"/>
    </location>
</feature>
<evidence type="ECO:0000313" key="4">
    <source>
        <dbReference type="WBParaSite" id="HDID_0000461501-mRNA-1"/>
    </source>
</evidence>
<evidence type="ECO:0000313" key="3">
    <source>
        <dbReference type="Proteomes" id="UP000274504"/>
    </source>
</evidence>
<evidence type="ECO:0000313" key="2">
    <source>
        <dbReference type="EMBL" id="VDL52309.1"/>
    </source>
</evidence>
<name>A0A0R3SI50_HYMDI</name>
<dbReference type="WBParaSite" id="HDID_0000461501-mRNA-1">
    <property type="protein sequence ID" value="HDID_0000461501-mRNA-1"/>
    <property type="gene ID" value="HDID_0000461501"/>
</dbReference>
<protein>
    <submittedName>
        <fullName evidence="4">Ovule protein</fullName>
    </submittedName>
</protein>